<keyword evidence="5" id="KW-1185">Reference proteome</keyword>
<keyword evidence="2" id="KW-0812">Transmembrane</keyword>
<dbReference type="OrthoDB" id="1422484at2"/>
<sequence length="248" mass="26144">MIKFIVYFIRITAIAIVTLLFASCGGTFFNGIKGNGIVQTEKRTPKEKFTKISVSRGIEVLVEQADVVSIEVEADGNLVKHITTQVENGTLMVSSDENIYSATAEKVHVKMPVVEGLEATSGSQLKTSGTLKSALNSTEIHLETTSGAEIEADLEYDVIYAESTSGSSMKLSGKTLKVRTASTSGAEIHAEDLLANEVTAEASSGSATEVHPILNFIAKANSGASIDYAGSPKNISKEESSGGSISSF</sequence>
<dbReference type="Gene3D" id="2.160.20.120">
    <property type="match status" value="1"/>
</dbReference>
<gene>
    <name evidence="4" type="ORF">CLV55_101177</name>
</gene>
<reference evidence="4 5" key="1">
    <citation type="submission" date="2018-06" db="EMBL/GenBank/DDBJ databases">
        <title>Genomic Encyclopedia of Archaeal and Bacterial Type Strains, Phase II (KMG-II): from individual species to whole genera.</title>
        <authorList>
            <person name="Goeker M."/>
        </authorList>
    </citation>
    <scope>NUCLEOTIDE SEQUENCE [LARGE SCALE GENOMIC DNA]</scope>
    <source>
        <strain evidence="4 5">DSM 25663</strain>
    </source>
</reference>
<dbReference type="Pfam" id="PF10988">
    <property type="entry name" value="DUF2807"/>
    <property type="match status" value="1"/>
</dbReference>
<evidence type="ECO:0000256" key="2">
    <source>
        <dbReference type="SAM" id="Phobius"/>
    </source>
</evidence>
<feature type="region of interest" description="Disordered" evidence="1">
    <location>
        <begin position="228"/>
        <end position="248"/>
    </location>
</feature>
<evidence type="ECO:0000313" key="4">
    <source>
        <dbReference type="EMBL" id="RAR75480.1"/>
    </source>
</evidence>
<dbReference type="InterPro" id="IPR021255">
    <property type="entry name" value="DUF2807"/>
</dbReference>
<keyword evidence="2" id="KW-0472">Membrane</keyword>
<protein>
    <submittedName>
        <fullName evidence="4">Putative autotransporter adhesin-like protein</fullName>
    </submittedName>
</protein>
<dbReference type="PROSITE" id="PS51257">
    <property type="entry name" value="PROKAR_LIPOPROTEIN"/>
    <property type="match status" value="1"/>
</dbReference>
<feature type="transmembrane region" description="Helical" evidence="2">
    <location>
        <begin position="7"/>
        <end position="29"/>
    </location>
</feature>
<organism evidence="4 5">
    <name type="scientific">Flavobacterium aciduliphilum</name>
    <dbReference type="NCBI Taxonomy" id="1101402"/>
    <lineage>
        <taxon>Bacteria</taxon>
        <taxon>Pseudomonadati</taxon>
        <taxon>Bacteroidota</taxon>
        <taxon>Flavobacteriia</taxon>
        <taxon>Flavobacteriales</taxon>
        <taxon>Flavobacteriaceae</taxon>
        <taxon>Flavobacterium</taxon>
    </lineage>
</organism>
<dbReference type="AlphaFoldDB" id="A0A328YPG1"/>
<evidence type="ECO:0000259" key="3">
    <source>
        <dbReference type="Pfam" id="PF10988"/>
    </source>
</evidence>
<dbReference type="EMBL" id="QLSZ01000001">
    <property type="protein sequence ID" value="RAR75480.1"/>
    <property type="molecule type" value="Genomic_DNA"/>
</dbReference>
<evidence type="ECO:0000313" key="5">
    <source>
        <dbReference type="Proteomes" id="UP000248840"/>
    </source>
</evidence>
<evidence type="ECO:0000256" key="1">
    <source>
        <dbReference type="SAM" id="MobiDB-lite"/>
    </source>
</evidence>
<name>A0A328YPG1_9FLAO</name>
<dbReference type="RefSeq" id="WP_112111854.1">
    <property type="nucleotide sequence ID" value="NZ_QLSZ01000001.1"/>
</dbReference>
<comment type="caution">
    <text evidence="4">The sequence shown here is derived from an EMBL/GenBank/DDBJ whole genome shotgun (WGS) entry which is preliminary data.</text>
</comment>
<proteinExistence type="predicted"/>
<keyword evidence="2" id="KW-1133">Transmembrane helix</keyword>
<feature type="domain" description="Putative auto-transporter adhesin head GIN" evidence="3">
    <location>
        <begin position="48"/>
        <end position="232"/>
    </location>
</feature>
<accession>A0A328YPG1</accession>
<dbReference type="Proteomes" id="UP000248840">
    <property type="component" value="Unassembled WGS sequence"/>
</dbReference>